<reference evidence="6 7" key="1">
    <citation type="submission" date="2021-05" db="EMBL/GenBank/DDBJ databases">
        <title>Description of Cellulomonas sp. DKR-3 sp. nov.</title>
        <authorList>
            <person name="Dahal R.H."/>
            <person name="Chaudhary D.K."/>
        </authorList>
    </citation>
    <scope>NUCLEOTIDE SEQUENCE [LARGE SCALE GENOMIC DNA]</scope>
    <source>
        <strain evidence="6 7">DKR-3</strain>
    </source>
</reference>
<gene>
    <name evidence="6" type="ORF">KIN34_05260</name>
</gene>
<evidence type="ECO:0000313" key="7">
    <source>
        <dbReference type="Proteomes" id="UP000722125"/>
    </source>
</evidence>
<dbReference type="SUPFAM" id="SSF46689">
    <property type="entry name" value="Homeodomain-like"/>
    <property type="match status" value="1"/>
</dbReference>
<name>A0ABS5TX08_9CELL</name>
<dbReference type="InterPro" id="IPR050109">
    <property type="entry name" value="HTH-type_TetR-like_transc_reg"/>
</dbReference>
<dbReference type="Pfam" id="PF00440">
    <property type="entry name" value="TetR_N"/>
    <property type="match status" value="1"/>
</dbReference>
<dbReference type="InterPro" id="IPR009057">
    <property type="entry name" value="Homeodomain-like_sf"/>
</dbReference>
<feature type="domain" description="HTH tetR-type" evidence="5">
    <location>
        <begin position="6"/>
        <end position="66"/>
    </location>
</feature>
<proteinExistence type="predicted"/>
<dbReference type="PANTHER" id="PTHR30055:SF234">
    <property type="entry name" value="HTH-TYPE TRANSCRIPTIONAL REGULATOR BETI"/>
    <property type="match status" value="1"/>
</dbReference>
<evidence type="ECO:0000256" key="3">
    <source>
        <dbReference type="ARBA" id="ARBA00023163"/>
    </source>
</evidence>
<evidence type="ECO:0000256" key="4">
    <source>
        <dbReference type="PROSITE-ProRule" id="PRU00335"/>
    </source>
</evidence>
<dbReference type="PANTHER" id="PTHR30055">
    <property type="entry name" value="HTH-TYPE TRANSCRIPTIONAL REGULATOR RUTR"/>
    <property type="match status" value="1"/>
</dbReference>
<keyword evidence="2 4" id="KW-0238">DNA-binding</keyword>
<protein>
    <submittedName>
        <fullName evidence="6">TetR/AcrR family transcriptional regulator</fullName>
    </submittedName>
</protein>
<feature type="DNA-binding region" description="H-T-H motif" evidence="4">
    <location>
        <begin position="29"/>
        <end position="48"/>
    </location>
</feature>
<dbReference type="Gene3D" id="1.10.10.60">
    <property type="entry name" value="Homeodomain-like"/>
    <property type="match status" value="1"/>
</dbReference>
<dbReference type="PROSITE" id="PS50977">
    <property type="entry name" value="HTH_TETR_2"/>
    <property type="match status" value="1"/>
</dbReference>
<keyword evidence="7" id="KW-1185">Reference proteome</keyword>
<dbReference type="Pfam" id="PF17754">
    <property type="entry name" value="TetR_C_14"/>
    <property type="match status" value="1"/>
</dbReference>
<dbReference type="PRINTS" id="PR00455">
    <property type="entry name" value="HTHTETR"/>
</dbReference>
<keyword evidence="1" id="KW-0805">Transcription regulation</keyword>
<evidence type="ECO:0000256" key="2">
    <source>
        <dbReference type="ARBA" id="ARBA00023125"/>
    </source>
</evidence>
<accession>A0ABS5TX08</accession>
<organism evidence="6 7">
    <name type="scientific">Cellulomonas fulva</name>
    <dbReference type="NCBI Taxonomy" id="2835530"/>
    <lineage>
        <taxon>Bacteria</taxon>
        <taxon>Bacillati</taxon>
        <taxon>Actinomycetota</taxon>
        <taxon>Actinomycetes</taxon>
        <taxon>Micrococcales</taxon>
        <taxon>Cellulomonadaceae</taxon>
        <taxon>Cellulomonas</taxon>
    </lineage>
</organism>
<dbReference type="Proteomes" id="UP000722125">
    <property type="component" value="Unassembled WGS sequence"/>
</dbReference>
<dbReference type="InterPro" id="IPR001647">
    <property type="entry name" value="HTH_TetR"/>
</dbReference>
<dbReference type="EMBL" id="JAHBOH010000001">
    <property type="protein sequence ID" value="MBT0993693.1"/>
    <property type="molecule type" value="Genomic_DNA"/>
</dbReference>
<comment type="caution">
    <text evidence="6">The sequence shown here is derived from an EMBL/GenBank/DDBJ whole genome shotgun (WGS) entry which is preliminary data.</text>
</comment>
<evidence type="ECO:0000313" key="6">
    <source>
        <dbReference type="EMBL" id="MBT0993693.1"/>
    </source>
</evidence>
<sequence>MTTKSRRTRQRIVECALELFAAQGYDATTVAQVAAAAGVTEMTFYRHIGTKEQLVVGDPYDPLITAAVARQPLGLPPLRRVTAGVRQAWHALPVDDEAAVRSRLALASVTPSLLPAVRASTAATERAVADQLVADGVAARDAVVAAAATLAALMAALLDWAGPAGAGVPLGDAVDGALDVLEAGVDR</sequence>
<evidence type="ECO:0000256" key="1">
    <source>
        <dbReference type="ARBA" id="ARBA00023015"/>
    </source>
</evidence>
<dbReference type="InterPro" id="IPR041347">
    <property type="entry name" value="MftR_C"/>
</dbReference>
<keyword evidence="3" id="KW-0804">Transcription</keyword>
<evidence type="ECO:0000259" key="5">
    <source>
        <dbReference type="PROSITE" id="PS50977"/>
    </source>
</evidence>
<dbReference type="RefSeq" id="WP_214347708.1">
    <property type="nucleotide sequence ID" value="NZ_JAHBOH010000001.1"/>
</dbReference>
<dbReference type="Gene3D" id="1.10.357.10">
    <property type="entry name" value="Tetracycline Repressor, domain 2"/>
    <property type="match status" value="1"/>
</dbReference>